<dbReference type="EMBL" id="AVOT02075056">
    <property type="protein sequence ID" value="MBW0563951.1"/>
    <property type="molecule type" value="Genomic_DNA"/>
</dbReference>
<gene>
    <name evidence="2" type="ORF">O181_103666</name>
</gene>
<dbReference type="Proteomes" id="UP000765509">
    <property type="component" value="Unassembled WGS sequence"/>
</dbReference>
<reference evidence="2" key="1">
    <citation type="submission" date="2021-03" db="EMBL/GenBank/DDBJ databases">
        <title>Draft genome sequence of rust myrtle Austropuccinia psidii MF-1, a brazilian biotype.</title>
        <authorList>
            <person name="Quecine M.C."/>
            <person name="Pachon D.M.R."/>
            <person name="Bonatelli M.L."/>
            <person name="Correr F.H."/>
            <person name="Franceschini L.M."/>
            <person name="Leite T.F."/>
            <person name="Margarido G.R.A."/>
            <person name="Almeida C.A."/>
            <person name="Ferrarezi J.A."/>
            <person name="Labate C.A."/>
        </authorList>
    </citation>
    <scope>NUCLEOTIDE SEQUENCE</scope>
    <source>
        <strain evidence="2">MF-1</strain>
    </source>
</reference>
<proteinExistence type="predicted"/>
<keyword evidence="3" id="KW-1185">Reference proteome</keyword>
<organism evidence="2 3">
    <name type="scientific">Austropuccinia psidii MF-1</name>
    <dbReference type="NCBI Taxonomy" id="1389203"/>
    <lineage>
        <taxon>Eukaryota</taxon>
        <taxon>Fungi</taxon>
        <taxon>Dikarya</taxon>
        <taxon>Basidiomycota</taxon>
        <taxon>Pucciniomycotina</taxon>
        <taxon>Pucciniomycetes</taxon>
        <taxon>Pucciniales</taxon>
        <taxon>Sphaerophragmiaceae</taxon>
        <taxon>Austropuccinia</taxon>
    </lineage>
</organism>
<evidence type="ECO:0000313" key="2">
    <source>
        <dbReference type="EMBL" id="MBW0563951.1"/>
    </source>
</evidence>
<evidence type="ECO:0000256" key="1">
    <source>
        <dbReference type="SAM" id="MobiDB-lite"/>
    </source>
</evidence>
<protein>
    <submittedName>
        <fullName evidence="2">Uncharacterized protein</fullName>
    </submittedName>
</protein>
<feature type="region of interest" description="Disordered" evidence="1">
    <location>
        <begin position="85"/>
        <end position="129"/>
    </location>
</feature>
<evidence type="ECO:0000313" key="3">
    <source>
        <dbReference type="Proteomes" id="UP000765509"/>
    </source>
</evidence>
<dbReference type="AlphaFoldDB" id="A0A9Q3JL38"/>
<comment type="caution">
    <text evidence="2">The sequence shown here is derived from an EMBL/GenBank/DDBJ whole genome shotgun (WGS) entry which is preliminary data.</text>
</comment>
<name>A0A9Q3JL38_9BASI</name>
<accession>A0A9Q3JL38</accession>
<sequence length="173" mass="20434">MSNSKIDKFNSEGSNRQIYEQVKAVLHGVQGERLGIFAIDPPRSYEHLANSQKVLKEEEIVKYFNGWNPLSSKLHIKKIKDWNHRKREASKEEALVASTRRPQARQPPQEGKKDRKKNSRKPYSPSYRLPRIQKDAMENAFNMARTLMELKDKEEQRMRQPHFPKKYLCLLML</sequence>